<organism evidence="2 3">
    <name type="scientific">Labrys monachus</name>
    <dbReference type="NCBI Taxonomy" id="217067"/>
    <lineage>
        <taxon>Bacteria</taxon>
        <taxon>Pseudomonadati</taxon>
        <taxon>Pseudomonadota</taxon>
        <taxon>Alphaproteobacteria</taxon>
        <taxon>Hyphomicrobiales</taxon>
        <taxon>Xanthobacteraceae</taxon>
        <taxon>Labrys</taxon>
    </lineage>
</organism>
<gene>
    <name evidence="2" type="ORF">J3R73_002805</name>
</gene>
<comment type="caution">
    <text evidence="2">The sequence shown here is derived from an EMBL/GenBank/DDBJ whole genome shotgun (WGS) entry which is preliminary data.</text>
</comment>
<evidence type="ECO:0000256" key="1">
    <source>
        <dbReference type="SAM" id="Phobius"/>
    </source>
</evidence>
<keyword evidence="1" id="KW-0472">Membrane</keyword>
<dbReference type="RefSeq" id="WP_307427739.1">
    <property type="nucleotide sequence ID" value="NZ_JAUSVK010000001.1"/>
</dbReference>
<evidence type="ECO:0000313" key="3">
    <source>
        <dbReference type="Proteomes" id="UP001237448"/>
    </source>
</evidence>
<dbReference type="EMBL" id="JAUSVK010000001">
    <property type="protein sequence ID" value="MDQ0393013.1"/>
    <property type="molecule type" value="Genomic_DNA"/>
</dbReference>
<reference evidence="2 3" key="1">
    <citation type="submission" date="2023-07" db="EMBL/GenBank/DDBJ databases">
        <title>Genomic Encyclopedia of Type Strains, Phase IV (KMG-IV): sequencing the most valuable type-strain genomes for metagenomic binning, comparative biology and taxonomic classification.</title>
        <authorList>
            <person name="Goeker M."/>
        </authorList>
    </citation>
    <scope>NUCLEOTIDE SEQUENCE [LARGE SCALE GENOMIC DNA]</scope>
    <source>
        <strain evidence="2 3">DSM 5896</strain>
    </source>
</reference>
<evidence type="ECO:0000313" key="2">
    <source>
        <dbReference type="EMBL" id="MDQ0393013.1"/>
    </source>
</evidence>
<dbReference type="Proteomes" id="UP001237448">
    <property type="component" value="Unassembled WGS sequence"/>
</dbReference>
<feature type="transmembrane region" description="Helical" evidence="1">
    <location>
        <begin position="12"/>
        <end position="34"/>
    </location>
</feature>
<accession>A0ABU0FEG8</accession>
<keyword evidence="3" id="KW-1185">Reference proteome</keyword>
<keyword evidence="1" id="KW-1133">Transmembrane helix</keyword>
<protein>
    <submittedName>
        <fullName evidence="2">Uncharacterized protein</fullName>
    </submittedName>
</protein>
<proteinExistence type="predicted"/>
<name>A0ABU0FEG8_9HYPH</name>
<sequence>MNIAIATHSRKIGEPFITIFAIVLPLTACIRFNHQSFLTRLADR</sequence>
<keyword evidence="1" id="KW-0812">Transmembrane</keyword>